<dbReference type="InterPro" id="IPR002298">
    <property type="entry name" value="DNA_polymerase_A"/>
</dbReference>
<dbReference type="InterPro" id="IPR046931">
    <property type="entry name" value="HTH_61"/>
</dbReference>
<dbReference type="Pfam" id="PF20470">
    <property type="entry name" value="HTH_61"/>
    <property type="match status" value="1"/>
</dbReference>
<proteinExistence type="predicted"/>
<dbReference type="CDD" id="cd08638">
    <property type="entry name" value="DNA_pol_A_theta"/>
    <property type="match status" value="1"/>
</dbReference>
<dbReference type="SMART" id="SM00490">
    <property type="entry name" value="HELICc"/>
    <property type="match status" value="1"/>
</dbReference>
<dbReference type="EMBL" id="BLKM01010564">
    <property type="protein sequence ID" value="GFG30613.1"/>
    <property type="molecule type" value="Genomic_DNA"/>
</dbReference>
<dbReference type="PROSITE" id="PS51192">
    <property type="entry name" value="HELICASE_ATP_BIND_1"/>
    <property type="match status" value="1"/>
</dbReference>
<evidence type="ECO:0000256" key="8">
    <source>
        <dbReference type="ARBA" id="ARBA00022932"/>
    </source>
</evidence>
<dbReference type="PROSITE" id="PS00447">
    <property type="entry name" value="DNA_POLYMERASE_A"/>
    <property type="match status" value="1"/>
</dbReference>
<dbReference type="SMART" id="SM00487">
    <property type="entry name" value="DEXDc"/>
    <property type="match status" value="1"/>
</dbReference>
<comment type="subcellular location">
    <subcellularLocation>
        <location evidence="1">Nucleus</location>
    </subcellularLocation>
</comment>
<dbReference type="Pfam" id="PF21099">
    <property type="entry name" value="POLQ_helical"/>
    <property type="match status" value="1"/>
</dbReference>
<dbReference type="InterPro" id="IPR011545">
    <property type="entry name" value="DEAD/DEAH_box_helicase_dom"/>
</dbReference>
<feature type="compositionally biased region" description="Polar residues" evidence="12">
    <location>
        <begin position="952"/>
        <end position="965"/>
    </location>
</feature>
<feature type="domain" description="Helicase ATP-binding" evidence="13">
    <location>
        <begin position="58"/>
        <end position="232"/>
    </location>
</feature>
<feature type="domain" description="Helicase C-terminal" evidence="14">
    <location>
        <begin position="271"/>
        <end position="494"/>
    </location>
</feature>
<dbReference type="GO" id="GO:0003887">
    <property type="term" value="F:DNA-directed DNA polymerase activity"/>
    <property type="evidence" value="ECO:0007669"/>
    <property type="project" value="UniProtKB-KW"/>
</dbReference>
<reference evidence="16" key="1">
    <citation type="submission" date="2020-01" db="EMBL/GenBank/DDBJ databases">
        <title>Draft genome sequence of the Termite Coptotermes fromosanus.</title>
        <authorList>
            <person name="Itakura S."/>
            <person name="Yosikawa Y."/>
            <person name="Umezawa K."/>
        </authorList>
    </citation>
    <scope>NUCLEOTIDE SEQUENCE [LARGE SCALE GENOMIC DNA]</scope>
</reference>
<dbReference type="InParanoid" id="A0A6L2PDH4"/>
<dbReference type="Gene3D" id="1.10.3380.20">
    <property type="match status" value="1"/>
</dbReference>
<keyword evidence="5" id="KW-0547">Nucleotide-binding</keyword>
<evidence type="ECO:0000256" key="9">
    <source>
        <dbReference type="ARBA" id="ARBA00023204"/>
    </source>
</evidence>
<keyword evidence="9" id="KW-0234">DNA repair</keyword>
<dbReference type="PRINTS" id="PR00868">
    <property type="entry name" value="DNAPOLI"/>
</dbReference>
<feature type="region of interest" description="Disordered" evidence="12">
    <location>
        <begin position="1748"/>
        <end position="1782"/>
    </location>
</feature>
<dbReference type="SUPFAM" id="SSF56672">
    <property type="entry name" value="DNA/RNA polymerases"/>
    <property type="match status" value="1"/>
</dbReference>
<dbReference type="FunFam" id="1.10.150.20:FF:000002">
    <property type="entry name" value="DNA polymerase I"/>
    <property type="match status" value="1"/>
</dbReference>
<dbReference type="PROSITE" id="PS51194">
    <property type="entry name" value="HELICASE_CTER"/>
    <property type="match status" value="1"/>
</dbReference>
<evidence type="ECO:0000256" key="10">
    <source>
        <dbReference type="ARBA" id="ARBA00023242"/>
    </source>
</evidence>
<evidence type="ECO:0000256" key="11">
    <source>
        <dbReference type="ARBA" id="ARBA00049244"/>
    </source>
</evidence>
<dbReference type="EC" id="2.7.7.7" evidence="2"/>
<dbReference type="PANTHER" id="PTHR10133">
    <property type="entry name" value="DNA POLYMERASE I"/>
    <property type="match status" value="1"/>
</dbReference>
<evidence type="ECO:0000256" key="5">
    <source>
        <dbReference type="ARBA" id="ARBA00022741"/>
    </source>
</evidence>
<dbReference type="CDD" id="cd18026">
    <property type="entry name" value="DEXHc_POLQ-like"/>
    <property type="match status" value="1"/>
</dbReference>
<dbReference type="Pfam" id="PF00270">
    <property type="entry name" value="DEAD"/>
    <property type="match status" value="1"/>
</dbReference>
<comment type="caution">
    <text evidence="15">The sequence shown here is derived from an EMBL/GenBank/DDBJ whole genome shotgun (WGS) entry which is preliminary data.</text>
</comment>
<dbReference type="InterPro" id="IPR036397">
    <property type="entry name" value="RNaseH_sf"/>
</dbReference>
<dbReference type="Pfam" id="PF00476">
    <property type="entry name" value="DNA_pol_A"/>
    <property type="match status" value="1"/>
</dbReference>
<evidence type="ECO:0000313" key="15">
    <source>
        <dbReference type="EMBL" id="GFG30613.1"/>
    </source>
</evidence>
<organism evidence="15 16">
    <name type="scientific">Coptotermes formosanus</name>
    <name type="common">Formosan subterranean termite</name>
    <dbReference type="NCBI Taxonomy" id="36987"/>
    <lineage>
        <taxon>Eukaryota</taxon>
        <taxon>Metazoa</taxon>
        <taxon>Ecdysozoa</taxon>
        <taxon>Arthropoda</taxon>
        <taxon>Hexapoda</taxon>
        <taxon>Insecta</taxon>
        <taxon>Pterygota</taxon>
        <taxon>Neoptera</taxon>
        <taxon>Polyneoptera</taxon>
        <taxon>Dictyoptera</taxon>
        <taxon>Blattodea</taxon>
        <taxon>Blattoidea</taxon>
        <taxon>Termitoidae</taxon>
        <taxon>Rhinotermitidae</taxon>
        <taxon>Coptotermes</taxon>
    </lineage>
</organism>
<dbReference type="Gene3D" id="3.30.70.370">
    <property type="match status" value="1"/>
</dbReference>
<evidence type="ECO:0000256" key="7">
    <source>
        <dbReference type="ARBA" id="ARBA00022840"/>
    </source>
</evidence>
<sequence length="2668" mass="295853">MVEKSGMKPNDSVEDISILSTQRKQNLASWGLPDTILKRYEASGVVSMFPWQVECLSNPRVLEGGNLIYSAPTSAGKTLVAEILTIKTVLERKKKVIIILPYVSVVREKMFYFQDLLSSSGVRVEGLMGSRSIRGGFKGVDIAICTIEKANSLVNRLLEEGSLRKVGAVIVDELHLLGDPFRGYLLELLLTKILYMCKKEDCVKIQVVGMSATIPNLALLATWLGADLYQTDFRPVPLKEFLKIGPSVYDNEMKKLYDMQSSKYIQDDPDHVVQLCLETLINSHSVLTFCATKQWCEKLALHIANTFKTIGLSGSDLGQQLREQLDSNAIGEALEQLQRCPVGLDKVLQCTVAFGVAFHHAGLTVDERDILEGCFRLGVLRVMVATSTLSSGVNLPARRVIIRSPVFHGKSLDSQTYRQMIGRAGRMGRDTAGESFLICNKAEGTIGEKLVGAELKPIDSCLGHGELAASLKRAILEVIASGVACTPQQVAQYTDCTLLATTKPDLQNPISACVQFLEANELIRLHGEETGVGHTYVPTPLGLACLAASLPPDEGLLLFTELQRARQCFVFDTDLHIIYESQISLNCIATISWYNSYLQVLNLWEQLPSAMRRVGELVGIDERFMVRAMRGTLSLNTSKQMSVHRRFYTALALHDLVNEVPLAVVARKFGCSRGMLQSLQQSASTFAGGMVTAFCRRLGWSSLELLVSQFQDRLQFGVQRELCDLMRLDGLNGLRARALFDAGISTLADLAAADVCAVENALHKVVPFQSCKELDGETSFDTKQRNKLRNVWITGRQGLTESEAASLLISEARSFLQKELGLTDAKWSSQESDMSAYDSQSLLEQNIASTQQQSPLCNKSSKLLEQSASQSSISSHHQSNLSSVENLQSKISFCETNEGFPKFEKRHLLHHSMSRTEITSLTDGTEKTKTKRLSSKLSDEDYILSPLLNCSQNKSSQRQTSQMSHSRLGKAKKSKMSSDRISQKTSASRNVGKSKKYILSKMSVSGTLTAYKPYQGVCVFTNQSQCNKLDSTHSRRVNFSSSEEIRSKQRLLPETPDSILPLANTVFEESSNEMSRSIDYFNSTLEISESKLHEKTQDFKQNNKAKIGGEPSSENISGRVANNADILNNKEECLRTSISLHRITDSQLNKNNVQFASVLAPDRCLSNDNVNQDIKLLEKDDVNLDNKIVNPNMSSTLGSLCEELEEKEKIIPAKKDNNRRSSDFFSSPISVGNCARDAENDNQSPSLFGDSLVIDTQLNDMLDECCIEHQATADRNCQNSAQDCHQKSSGDLIQQESSDIKDHQYLSTVSSSGIAATKDEQVISGKEPDACSKMKENFSFQKQDHCHTSLKHLVTNHDVMELNNKSEILDKIVSSPAYRCGGMEGLKLPAASNVVGDSVGREGIILHMSSCSSINKKLSDPHSVYAEELDFYSVADQTAMSPVNSNFKTKKGLVSPVTYNLNEKLWEDLGKCNTILRGSAGTKRRASVSSDSSYSEQELSNRKRRRVLNRCEIACNEDEMDCAEMVVSVLKENDTAEYWLDTENESTFESNKRLPSKRQCHDKQQCPNDNYGVMEENPHTEKEGVREWPNPEDDGITESFLQRAFDTYWELDTGTIEDRKEDKIPHELGLEKVGISTINPCPLQELHALISPSVSTITQKHDGSDAKCDDIISADSSSLNQSSEDTKVGSKIQESPCILSNSLMEVALNASCEENPECKENKSLESHGKQNVSNDAKRDLSLKAVDTHNDLRLQEPSFENRGSEEHLSSKERNRPACGRRRSPRLLAAAADKENRNSCGKSSETVTEKKNSQVLLLVERQTNEGCSETFSAVSNVYSKVWENKNRYISRKLHAEKNLQDYRLESCQQRQTNDKGDFPQENMNFAASCHAVREPLTTTETPDIKGLNSSAVTDRPTLCTTKANNILRFSSDSNSDIEAEDDLVTSSQGDEDSERKWGCDKLGKARWKMSQRNIRNASKSPTHFHQQLIRAARTRSEHMAKKVSPRKEISWGSINIVDVCGHERVWSTFQSELISTPVTNMAIAVACKQFTQPISSASTSSAGIGARIIGHKITKPQSSVQNKTLNYGNRSVSGIALCFGGKDVFYISLNQGDQNCVGLQYKLDFIKGLLARKHAVCAFDLKEHVKVLAQCCGVMTDITAGHDPKVADWLLEPGGKEKNFHAMVLKYCGSSAINLANLVGSSWGVGSPALDWKCPASARLRACVEAVLTLELVEAQCSSLEQNKLDRIYAEVEMPALLCLARMELNGIGFSRDEAEHLRERLEQQLKALEQHAYKIAGHTFSLTSSADVSKVLFRELGLTASKLSFKHRRPSTSKEALMKIKRDHPLPEIILQWRKLNSVLTKALYPLLAPGRTSGRSFISSVIHTATGRISMHEPNLQNIPRDFEIVIDKTKPGISTSVSMRSAFVPGRGNVFVSADYCQLELRILAHLAKDSILCSILNSNSDVFCKIAATWNQVAESDVTTEQRQWAKQVCYGIIYGMGAKALGEQLEVEEESAAVFMDSFKNAYPGVKQFLLDTVMQCRKKGYVETLFGRRRYLPTICSSNAAVRAQAERQAINSTVQGSAADIAKKGMILVESRLQNGRYTSLNPVASLALHLHDELLYEVHCEHVWEVAHIMRTALENAASLSVLLPVKMKVGETWGSLQEITP</sequence>
<keyword evidence="10" id="KW-0539">Nucleus</keyword>
<gene>
    <name evidence="15" type="ORF">Cfor_10520</name>
</gene>
<dbReference type="InterPro" id="IPR019760">
    <property type="entry name" value="DNA-dir_DNA_pol_A_CS"/>
</dbReference>
<keyword evidence="8" id="KW-0239">DNA-directed DNA polymerase</keyword>
<dbReference type="CDD" id="cd18795">
    <property type="entry name" value="SF2_C_Ski2"/>
    <property type="match status" value="1"/>
</dbReference>
<dbReference type="GO" id="GO:0042575">
    <property type="term" value="C:DNA polymerase complex"/>
    <property type="evidence" value="ECO:0007669"/>
    <property type="project" value="UniProtKB-ARBA"/>
</dbReference>
<evidence type="ECO:0000256" key="6">
    <source>
        <dbReference type="ARBA" id="ARBA00022763"/>
    </source>
</evidence>
<evidence type="ECO:0000256" key="4">
    <source>
        <dbReference type="ARBA" id="ARBA00022695"/>
    </source>
</evidence>
<dbReference type="FunCoup" id="A0A6L2PDH4">
    <property type="interactions" value="736"/>
</dbReference>
<dbReference type="GO" id="GO:0006261">
    <property type="term" value="P:DNA-templated DNA replication"/>
    <property type="evidence" value="ECO:0007669"/>
    <property type="project" value="InterPro"/>
</dbReference>
<dbReference type="SUPFAM" id="SSF52540">
    <property type="entry name" value="P-loop containing nucleoside triphosphate hydrolases"/>
    <property type="match status" value="1"/>
</dbReference>
<dbReference type="GO" id="GO:0003677">
    <property type="term" value="F:DNA binding"/>
    <property type="evidence" value="ECO:0007669"/>
    <property type="project" value="InterPro"/>
</dbReference>
<keyword evidence="7" id="KW-0067">ATP-binding</keyword>
<evidence type="ECO:0000256" key="1">
    <source>
        <dbReference type="ARBA" id="ARBA00004123"/>
    </source>
</evidence>
<dbReference type="Gene3D" id="3.30.420.10">
    <property type="entry name" value="Ribonuclease H-like superfamily/Ribonuclease H"/>
    <property type="match status" value="1"/>
</dbReference>
<dbReference type="SMART" id="SM00482">
    <property type="entry name" value="POLAc"/>
    <property type="match status" value="1"/>
</dbReference>
<evidence type="ECO:0000256" key="3">
    <source>
        <dbReference type="ARBA" id="ARBA00022679"/>
    </source>
</evidence>
<dbReference type="GO" id="GO:0097681">
    <property type="term" value="P:double-strand break repair via alternative nonhomologous end joining"/>
    <property type="evidence" value="ECO:0007669"/>
    <property type="project" value="TreeGrafter"/>
</dbReference>
<evidence type="ECO:0000259" key="14">
    <source>
        <dbReference type="PROSITE" id="PS51194"/>
    </source>
</evidence>
<dbReference type="OrthoDB" id="275278at2759"/>
<dbReference type="InterPro" id="IPR001650">
    <property type="entry name" value="Helicase_C-like"/>
</dbReference>
<dbReference type="FunFam" id="1.20.1060.10:FF:000003">
    <property type="entry name" value="Helicase and polymerase-containing protein TEBICHI"/>
    <property type="match status" value="1"/>
</dbReference>
<dbReference type="SUPFAM" id="SSF53098">
    <property type="entry name" value="Ribonuclease H-like"/>
    <property type="match status" value="1"/>
</dbReference>
<dbReference type="GO" id="GO:0005524">
    <property type="term" value="F:ATP binding"/>
    <property type="evidence" value="ECO:0007669"/>
    <property type="project" value="UniProtKB-KW"/>
</dbReference>
<keyword evidence="16" id="KW-1185">Reference proteome</keyword>
<dbReference type="InterPro" id="IPR043502">
    <property type="entry name" value="DNA/RNA_pol_sf"/>
</dbReference>
<dbReference type="Gene3D" id="1.10.150.20">
    <property type="entry name" value="5' to 3' exonuclease, C-terminal subdomain"/>
    <property type="match status" value="1"/>
</dbReference>
<feature type="region of interest" description="Disordered" evidence="12">
    <location>
        <begin position="952"/>
        <end position="989"/>
    </location>
</feature>
<dbReference type="GO" id="GO:0005634">
    <property type="term" value="C:nucleus"/>
    <property type="evidence" value="ECO:0007669"/>
    <property type="project" value="UniProtKB-SubCell"/>
</dbReference>
<dbReference type="InterPro" id="IPR001098">
    <property type="entry name" value="DNA-dir_DNA_pol_A_palm_dom"/>
</dbReference>
<dbReference type="InterPro" id="IPR012337">
    <property type="entry name" value="RNaseH-like_sf"/>
</dbReference>
<dbReference type="InterPro" id="IPR048960">
    <property type="entry name" value="POLQ-like_helical"/>
</dbReference>
<dbReference type="PANTHER" id="PTHR10133:SF62">
    <property type="entry name" value="DNA POLYMERASE THETA"/>
    <property type="match status" value="1"/>
</dbReference>
<dbReference type="Gene3D" id="3.40.50.300">
    <property type="entry name" value="P-loop containing nucleotide triphosphate hydrolases"/>
    <property type="match status" value="2"/>
</dbReference>
<dbReference type="InterPro" id="IPR014001">
    <property type="entry name" value="Helicase_ATP-bd"/>
</dbReference>
<dbReference type="Pfam" id="PF00271">
    <property type="entry name" value="Helicase_C"/>
    <property type="match status" value="1"/>
</dbReference>
<keyword evidence="3" id="KW-0808">Transferase</keyword>
<dbReference type="FunFam" id="3.40.50.300:FF:000813">
    <property type="entry name" value="helicase POLQ-like isoform X1"/>
    <property type="match status" value="1"/>
</dbReference>
<evidence type="ECO:0000259" key="13">
    <source>
        <dbReference type="PROSITE" id="PS51192"/>
    </source>
</evidence>
<feature type="region of interest" description="Disordered" evidence="12">
    <location>
        <begin position="1550"/>
        <end position="1574"/>
    </location>
</feature>
<dbReference type="Proteomes" id="UP000502823">
    <property type="component" value="Unassembled WGS sequence"/>
</dbReference>
<feature type="compositionally biased region" description="Basic and acidic residues" evidence="12">
    <location>
        <begin position="1761"/>
        <end position="1774"/>
    </location>
</feature>
<protein>
    <recommendedName>
        <fullName evidence="2">DNA-directed DNA polymerase</fullName>
        <ecNumber evidence="2">2.7.7.7</ecNumber>
    </recommendedName>
</protein>
<evidence type="ECO:0000256" key="2">
    <source>
        <dbReference type="ARBA" id="ARBA00012417"/>
    </source>
</evidence>
<feature type="region of interest" description="Disordered" evidence="12">
    <location>
        <begin position="1720"/>
        <end position="1739"/>
    </location>
</feature>
<dbReference type="SUPFAM" id="SSF158702">
    <property type="entry name" value="Sec63 N-terminal domain-like"/>
    <property type="match status" value="1"/>
</dbReference>
<dbReference type="InterPro" id="IPR027417">
    <property type="entry name" value="P-loop_NTPase"/>
</dbReference>
<dbReference type="Gene3D" id="1.20.1060.10">
    <property type="entry name" value="Taq DNA Polymerase, Chain T, domain 4"/>
    <property type="match status" value="1"/>
</dbReference>
<evidence type="ECO:0000256" key="12">
    <source>
        <dbReference type="SAM" id="MobiDB-lite"/>
    </source>
</evidence>
<name>A0A6L2PDH4_COPFO</name>
<keyword evidence="6" id="KW-0227">DNA damage</keyword>
<accession>A0A6L2PDH4</accession>
<evidence type="ECO:0000313" key="16">
    <source>
        <dbReference type="Proteomes" id="UP000502823"/>
    </source>
</evidence>
<keyword evidence="4" id="KW-0548">Nucleotidyltransferase</keyword>
<comment type="catalytic activity">
    <reaction evidence="11">
        <text>DNA(n) + a 2'-deoxyribonucleoside 5'-triphosphate = DNA(n+1) + diphosphate</text>
        <dbReference type="Rhea" id="RHEA:22508"/>
        <dbReference type="Rhea" id="RHEA-COMP:17339"/>
        <dbReference type="Rhea" id="RHEA-COMP:17340"/>
        <dbReference type="ChEBI" id="CHEBI:33019"/>
        <dbReference type="ChEBI" id="CHEBI:61560"/>
        <dbReference type="ChEBI" id="CHEBI:173112"/>
        <dbReference type="EC" id="2.7.7.7"/>
    </reaction>
</comment>